<proteinExistence type="inferred from homology"/>
<dbReference type="Pfam" id="PF04938">
    <property type="entry name" value="SIP1"/>
    <property type="match status" value="1"/>
</dbReference>
<dbReference type="GO" id="GO:0032797">
    <property type="term" value="C:SMN complex"/>
    <property type="evidence" value="ECO:0007669"/>
    <property type="project" value="TreeGrafter"/>
</dbReference>
<evidence type="ECO:0008006" key="5">
    <source>
        <dbReference type="Google" id="ProtNLM"/>
    </source>
</evidence>
<dbReference type="PANTHER" id="PTHR12794:SF0">
    <property type="entry name" value="GEM-ASSOCIATED PROTEIN 2"/>
    <property type="match status" value="1"/>
</dbReference>
<protein>
    <recommendedName>
        <fullName evidence="5">Gem-associated protein 2</fullName>
    </recommendedName>
</protein>
<reference evidence="3 4" key="1">
    <citation type="submission" date="2016-09" db="EMBL/GenBank/DDBJ databases">
        <title>Extensive genetic diversity and differential bi-allelic expression allows diatom success in the polar Southern Ocean.</title>
        <authorList>
            <consortium name="DOE Joint Genome Institute"/>
            <person name="Mock T."/>
            <person name="Otillar R.P."/>
            <person name="Strauss J."/>
            <person name="Dupont C."/>
            <person name="Frickenhaus S."/>
            <person name="Maumus F."/>
            <person name="Mcmullan M."/>
            <person name="Sanges R."/>
            <person name="Schmutz J."/>
            <person name="Toseland A."/>
            <person name="Valas R."/>
            <person name="Veluchamy A."/>
            <person name="Ward B.J."/>
            <person name="Allen A."/>
            <person name="Barry K."/>
            <person name="Falciatore A."/>
            <person name="Ferrante M."/>
            <person name="Fortunato A.E."/>
            <person name="Gloeckner G."/>
            <person name="Gruber A."/>
            <person name="Hipkin R."/>
            <person name="Janech M."/>
            <person name="Kroth P."/>
            <person name="Leese F."/>
            <person name="Lindquist E."/>
            <person name="Lyon B.R."/>
            <person name="Martin J."/>
            <person name="Mayer C."/>
            <person name="Parker M."/>
            <person name="Quesneville H."/>
            <person name="Raymond J."/>
            <person name="Uhlig C."/>
            <person name="Valentin K.U."/>
            <person name="Worden A.Z."/>
            <person name="Armbrust E.V."/>
            <person name="Bowler C."/>
            <person name="Green B."/>
            <person name="Moulton V."/>
            <person name="Van Oosterhout C."/>
            <person name="Grigoriev I."/>
        </authorList>
    </citation>
    <scope>NUCLEOTIDE SEQUENCE [LARGE SCALE GENOMIC DNA]</scope>
    <source>
        <strain evidence="3 4">CCMP1102</strain>
    </source>
</reference>
<accession>A0A1E7F562</accession>
<dbReference type="GO" id="GO:0005634">
    <property type="term" value="C:nucleus"/>
    <property type="evidence" value="ECO:0007669"/>
    <property type="project" value="TreeGrafter"/>
</dbReference>
<keyword evidence="4" id="KW-1185">Reference proteome</keyword>
<comment type="similarity">
    <text evidence="1">Belongs to the gemin-2 family.</text>
</comment>
<dbReference type="PANTHER" id="PTHR12794">
    <property type="entry name" value="GEMIN2"/>
    <property type="match status" value="1"/>
</dbReference>
<dbReference type="InParanoid" id="A0A1E7F562"/>
<name>A0A1E7F562_9STRA</name>
<gene>
    <name evidence="3" type="ORF">FRACYDRAFT_241623</name>
</gene>
<dbReference type="Gene3D" id="1.20.58.1070">
    <property type="match status" value="1"/>
</dbReference>
<feature type="region of interest" description="Disordered" evidence="2">
    <location>
        <begin position="1"/>
        <end position="38"/>
    </location>
</feature>
<evidence type="ECO:0000313" key="4">
    <source>
        <dbReference type="Proteomes" id="UP000095751"/>
    </source>
</evidence>
<organism evidence="3 4">
    <name type="scientific">Fragilariopsis cylindrus CCMP1102</name>
    <dbReference type="NCBI Taxonomy" id="635003"/>
    <lineage>
        <taxon>Eukaryota</taxon>
        <taxon>Sar</taxon>
        <taxon>Stramenopiles</taxon>
        <taxon>Ochrophyta</taxon>
        <taxon>Bacillariophyta</taxon>
        <taxon>Bacillariophyceae</taxon>
        <taxon>Bacillariophycidae</taxon>
        <taxon>Bacillariales</taxon>
        <taxon>Bacillariaceae</taxon>
        <taxon>Fragilariopsis</taxon>
    </lineage>
</organism>
<evidence type="ECO:0000256" key="2">
    <source>
        <dbReference type="SAM" id="MobiDB-lite"/>
    </source>
</evidence>
<dbReference type="EMBL" id="KV784361">
    <property type="protein sequence ID" value="OEU13286.1"/>
    <property type="molecule type" value="Genomic_DNA"/>
</dbReference>
<dbReference type="AlphaFoldDB" id="A0A1E7F562"/>
<evidence type="ECO:0000313" key="3">
    <source>
        <dbReference type="EMBL" id="OEU13286.1"/>
    </source>
</evidence>
<dbReference type="KEGG" id="fcy:FRACYDRAFT_241623"/>
<evidence type="ECO:0000256" key="1">
    <source>
        <dbReference type="ARBA" id="ARBA00025758"/>
    </source>
</evidence>
<dbReference type="InterPro" id="IPR035426">
    <property type="entry name" value="Gemin2/Brr1"/>
</dbReference>
<dbReference type="GO" id="GO:0000387">
    <property type="term" value="P:spliceosomal snRNP assembly"/>
    <property type="evidence" value="ECO:0007669"/>
    <property type="project" value="InterPro"/>
</dbReference>
<dbReference type="Proteomes" id="UP000095751">
    <property type="component" value="Unassembled WGS sequence"/>
</dbReference>
<sequence>MSQPCLATSNRRKRHEFLNDDEKSQQQNNTKKKKDGFDVDDIESMDANDYLIRVKLESKGIPDIVVATSNQSSNNEKVDTQSDTTSRESSVSQSYHVPIDGSAASVLYLLSRHASLTPPPSLQHLPLTIDVNEWTKSIILNFESLRGYLERCKAQGVGGKQTNRIPLPTMKDRASWHIFCVGSDEASGNTEGYYGEEYDREGDNEQKQDKKIEQYSLLEEEEQQHPWKINLPTDGYEPKVRLLLQMDQVMIRRVLSHLTHYVHLGWSIRTGRRAEWIYALLARLEKPVHRDDAAVLFSLLKDLTLARSKIDPDRKDVNRKDLAKLNALIVLIGVYFEQGGCSNSVMTYK</sequence>
<dbReference type="OrthoDB" id="428895at2759"/>
<feature type="region of interest" description="Disordered" evidence="2">
    <location>
        <begin position="67"/>
        <end position="94"/>
    </location>
</feature>